<proteinExistence type="predicted"/>
<name>A0A0F9KMZ8_9ZZZZ</name>
<organism evidence="1">
    <name type="scientific">marine sediment metagenome</name>
    <dbReference type="NCBI Taxonomy" id="412755"/>
    <lineage>
        <taxon>unclassified sequences</taxon>
        <taxon>metagenomes</taxon>
        <taxon>ecological metagenomes</taxon>
    </lineage>
</organism>
<accession>A0A0F9KMZ8</accession>
<reference evidence="1" key="1">
    <citation type="journal article" date="2015" name="Nature">
        <title>Complex archaea that bridge the gap between prokaryotes and eukaryotes.</title>
        <authorList>
            <person name="Spang A."/>
            <person name="Saw J.H."/>
            <person name="Jorgensen S.L."/>
            <person name="Zaremba-Niedzwiedzka K."/>
            <person name="Martijn J."/>
            <person name="Lind A.E."/>
            <person name="van Eijk R."/>
            <person name="Schleper C."/>
            <person name="Guy L."/>
            <person name="Ettema T.J."/>
        </authorList>
    </citation>
    <scope>NUCLEOTIDE SEQUENCE</scope>
</reference>
<comment type="caution">
    <text evidence="1">The sequence shown here is derived from an EMBL/GenBank/DDBJ whole genome shotgun (WGS) entry which is preliminary data.</text>
</comment>
<dbReference type="AlphaFoldDB" id="A0A0F9KMZ8"/>
<dbReference type="EMBL" id="LAZR01007704">
    <property type="protein sequence ID" value="KKM83499.1"/>
    <property type="molecule type" value="Genomic_DNA"/>
</dbReference>
<gene>
    <name evidence="1" type="ORF">LCGC14_1308720</name>
</gene>
<evidence type="ECO:0000313" key="1">
    <source>
        <dbReference type="EMBL" id="KKM83499.1"/>
    </source>
</evidence>
<protein>
    <submittedName>
        <fullName evidence="1">Uncharacterized protein</fullName>
    </submittedName>
</protein>
<sequence length="73" mass="8417">MDYKLVVTHYDGSEECIELEPENIVDIQAALNHAATHGIENPKTERFRSGKFGECLMDTKRRMDTVQVLPFDY</sequence>